<dbReference type="GO" id="GO:0046983">
    <property type="term" value="F:protein dimerization activity"/>
    <property type="evidence" value="ECO:0007669"/>
    <property type="project" value="InterPro"/>
</dbReference>
<feature type="domain" description="Histidine kinase/HSP90-like ATPase" evidence="10">
    <location>
        <begin position="305"/>
        <end position="389"/>
    </location>
</feature>
<evidence type="ECO:0000256" key="1">
    <source>
        <dbReference type="ARBA" id="ARBA00000085"/>
    </source>
</evidence>
<evidence type="ECO:0000259" key="11">
    <source>
        <dbReference type="Pfam" id="PF07730"/>
    </source>
</evidence>
<evidence type="ECO:0000313" key="13">
    <source>
        <dbReference type="Proteomes" id="UP000295117"/>
    </source>
</evidence>
<keyword evidence="3" id="KW-0597">Phosphoprotein</keyword>
<dbReference type="GO" id="GO:0000155">
    <property type="term" value="F:phosphorelay sensor kinase activity"/>
    <property type="evidence" value="ECO:0007669"/>
    <property type="project" value="InterPro"/>
</dbReference>
<dbReference type="EC" id="2.7.13.3" evidence="2"/>
<evidence type="ECO:0000259" key="10">
    <source>
        <dbReference type="Pfam" id="PF02518"/>
    </source>
</evidence>
<feature type="domain" description="Signal transduction histidine kinase subgroup 3 dimerisation and phosphoacceptor" evidence="11">
    <location>
        <begin position="193"/>
        <end position="257"/>
    </location>
</feature>
<dbReference type="SUPFAM" id="SSF55874">
    <property type="entry name" value="ATPase domain of HSP90 chaperone/DNA topoisomerase II/histidine kinase"/>
    <property type="match status" value="1"/>
</dbReference>
<dbReference type="EMBL" id="PECH01000001">
    <property type="protein sequence ID" value="TDZ87362.1"/>
    <property type="molecule type" value="Genomic_DNA"/>
</dbReference>
<evidence type="ECO:0000256" key="4">
    <source>
        <dbReference type="ARBA" id="ARBA00022679"/>
    </source>
</evidence>
<keyword evidence="6" id="KW-0418">Kinase</keyword>
<dbReference type="GO" id="GO:0016020">
    <property type="term" value="C:membrane"/>
    <property type="evidence" value="ECO:0007669"/>
    <property type="project" value="InterPro"/>
</dbReference>
<keyword evidence="8" id="KW-0902">Two-component regulatory system</keyword>
<keyword evidence="9" id="KW-0472">Membrane</keyword>
<keyword evidence="7" id="KW-0067">ATP-binding</keyword>
<keyword evidence="4 12" id="KW-0808">Transferase</keyword>
<dbReference type="InterPro" id="IPR003594">
    <property type="entry name" value="HATPase_dom"/>
</dbReference>
<gene>
    <name evidence="12" type="primary">narX</name>
    <name evidence="12" type="ORF">DE4585_00355</name>
</gene>
<keyword evidence="9" id="KW-0812">Transmembrane</keyword>
<dbReference type="Pfam" id="PF07730">
    <property type="entry name" value="HisKA_3"/>
    <property type="match status" value="1"/>
</dbReference>
<comment type="caution">
    <text evidence="12">The sequence shown here is derived from an EMBL/GenBank/DDBJ whole genome shotgun (WGS) entry which is preliminary data.</text>
</comment>
<dbReference type="Pfam" id="PF02518">
    <property type="entry name" value="HATPase_c"/>
    <property type="match status" value="1"/>
</dbReference>
<dbReference type="InterPro" id="IPR036890">
    <property type="entry name" value="HATPase_C_sf"/>
</dbReference>
<reference evidence="12 13" key="1">
    <citation type="journal article" date="2019" name="Sci. Rep.">
        <title>Extended insight into the Mycobacterium chelonae-abscessus complex through whole genome sequencing of Mycobacterium salmoniphilum outbreak and Mycobacterium salmoniphilum-like strains.</title>
        <authorList>
            <person name="Behra P.R.K."/>
            <person name="Das S."/>
            <person name="Pettersson B.M.F."/>
            <person name="Shirreff L."/>
            <person name="DuCote T."/>
            <person name="Jacobsson K.G."/>
            <person name="Ennis D.G."/>
            <person name="Kirsebom L.A."/>
        </authorList>
    </citation>
    <scope>NUCLEOTIDE SEQUENCE [LARGE SCALE GENOMIC DNA]</scope>
    <source>
        <strain evidence="12 13">DE 4585</strain>
    </source>
</reference>
<keyword evidence="5" id="KW-0547">Nucleotide-binding</keyword>
<evidence type="ECO:0000256" key="8">
    <source>
        <dbReference type="ARBA" id="ARBA00023012"/>
    </source>
</evidence>
<evidence type="ECO:0000256" key="7">
    <source>
        <dbReference type="ARBA" id="ARBA00022840"/>
    </source>
</evidence>
<evidence type="ECO:0000313" key="12">
    <source>
        <dbReference type="EMBL" id="TDZ87362.1"/>
    </source>
</evidence>
<protein>
    <recommendedName>
        <fullName evidence="2">histidine kinase</fullName>
        <ecNumber evidence="2">2.7.13.3</ecNumber>
    </recommendedName>
</protein>
<sequence length="392" mass="41505">MAARGYVPYMDAMRGPRTWLVPLVTAAIQVVGSTGSRHQHPDTGWRELDWFAYLLLVAGPLALLARRRYPRAVLLVVLAVTVTYPLAGFGFGPIFISLVVAFLAAATQGPRWLTYPLPFLGWAAVMWGVPWIRGDSPPPSIAVTATAAWLLVLVGVAEAIRQRRVALEARRQRRASIAREAQTDRERRDTEARLALARELHDVLAHSLSMINVQSSVALELLDERPSGARPALAAIKEASRQAISDVHSLVAALRTDAGVPVAPTSGVTDLDPLVATARAAGLTVSTRVQGSPRALPAVLDVAAGRIVQEALTNVARHSSATEATVTVEYQDEAVDVAVEDPGPARLGATTSGGTGIAGMRERARALGGSLTAQTRADGGFAVCARLPLGGQ</sequence>
<feature type="transmembrane region" description="Helical" evidence="9">
    <location>
        <begin position="141"/>
        <end position="160"/>
    </location>
</feature>
<dbReference type="InterPro" id="IPR050482">
    <property type="entry name" value="Sensor_HK_TwoCompSys"/>
</dbReference>
<evidence type="ECO:0000256" key="6">
    <source>
        <dbReference type="ARBA" id="ARBA00022777"/>
    </source>
</evidence>
<dbReference type="Proteomes" id="UP000295117">
    <property type="component" value="Unassembled WGS sequence"/>
</dbReference>
<accession>A0A4R8S9W2</accession>
<dbReference type="Gene3D" id="3.30.565.10">
    <property type="entry name" value="Histidine kinase-like ATPase, C-terminal domain"/>
    <property type="match status" value="1"/>
</dbReference>
<dbReference type="CDD" id="cd16917">
    <property type="entry name" value="HATPase_UhpB-NarQ-NarX-like"/>
    <property type="match status" value="1"/>
</dbReference>
<dbReference type="AlphaFoldDB" id="A0A4R8S9W2"/>
<name>A0A4R8S9W2_9MYCO</name>
<evidence type="ECO:0000256" key="5">
    <source>
        <dbReference type="ARBA" id="ARBA00022741"/>
    </source>
</evidence>
<evidence type="ECO:0000256" key="2">
    <source>
        <dbReference type="ARBA" id="ARBA00012438"/>
    </source>
</evidence>
<feature type="transmembrane region" description="Helical" evidence="9">
    <location>
        <begin position="48"/>
        <end position="66"/>
    </location>
</feature>
<dbReference type="RefSeq" id="WP_237161133.1">
    <property type="nucleotide sequence ID" value="NZ_PECH01000001.1"/>
</dbReference>
<evidence type="ECO:0000256" key="9">
    <source>
        <dbReference type="SAM" id="Phobius"/>
    </source>
</evidence>
<dbReference type="InterPro" id="IPR011712">
    <property type="entry name" value="Sig_transdc_His_kin_sub3_dim/P"/>
</dbReference>
<evidence type="ECO:0000256" key="3">
    <source>
        <dbReference type="ARBA" id="ARBA00022553"/>
    </source>
</evidence>
<dbReference type="Gene3D" id="1.20.5.1930">
    <property type="match status" value="1"/>
</dbReference>
<organism evidence="12 13">
    <name type="scientific">Mycobacteroides salmoniphilum</name>
    <dbReference type="NCBI Taxonomy" id="404941"/>
    <lineage>
        <taxon>Bacteria</taxon>
        <taxon>Bacillati</taxon>
        <taxon>Actinomycetota</taxon>
        <taxon>Actinomycetes</taxon>
        <taxon>Mycobacteriales</taxon>
        <taxon>Mycobacteriaceae</taxon>
        <taxon>Mycobacteroides</taxon>
    </lineage>
</organism>
<keyword evidence="9" id="KW-1133">Transmembrane helix</keyword>
<dbReference type="GO" id="GO:0005524">
    <property type="term" value="F:ATP binding"/>
    <property type="evidence" value="ECO:0007669"/>
    <property type="project" value="UniProtKB-KW"/>
</dbReference>
<dbReference type="PANTHER" id="PTHR24421">
    <property type="entry name" value="NITRATE/NITRITE SENSOR PROTEIN NARX-RELATED"/>
    <property type="match status" value="1"/>
</dbReference>
<feature type="transmembrane region" description="Helical" evidence="9">
    <location>
        <begin position="73"/>
        <end position="106"/>
    </location>
</feature>
<comment type="catalytic activity">
    <reaction evidence="1">
        <text>ATP + protein L-histidine = ADP + protein N-phospho-L-histidine.</text>
        <dbReference type="EC" id="2.7.13.3"/>
    </reaction>
</comment>
<dbReference type="PANTHER" id="PTHR24421:SF10">
    <property type="entry name" value="NITRATE_NITRITE SENSOR PROTEIN NARQ"/>
    <property type="match status" value="1"/>
</dbReference>
<proteinExistence type="predicted"/>